<evidence type="ECO:0000256" key="4">
    <source>
        <dbReference type="SAM" id="MobiDB-lite"/>
    </source>
</evidence>
<dbReference type="InterPro" id="IPR019134">
    <property type="entry name" value="Cactin_C"/>
</dbReference>
<name>A0AAD9N6K5_9ANNE</name>
<keyword evidence="8" id="KW-1185">Reference proteome</keyword>
<feature type="domain" description="Splicing factor Cactin C-terminal" evidence="5">
    <location>
        <begin position="516"/>
        <end position="607"/>
    </location>
</feature>
<accession>A0AAD9N6K5</accession>
<proteinExistence type="inferred from homology"/>
<feature type="compositionally biased region" description="Acidic residues" evidence="4">
    <location>
        <begin position="452"/>
        <end position="462"/>
    </location>
</feature>
<keyword evidence="3" id="KW-0175">Coiled coil</keyword>
<reference evidence="7" key="1">
    <citation type="journal article" date="2023" name="Mol. Biol. Evol.">
        <title>Third-Generation Sequencing Reveals the Adaptive Role of the Epigenome in Three Deep-Sea Polychaetes.</title>
        <authorList>
            <person name="Perez M."/>
            <person name="Aroh O."/>
            <person name="Sun Y."/>
            <person name="Lan Y."/>
            <person name="Juniper S.K."/>
            <person name="Young C.R."/>
            <person name="Angers B."/>
            <person name="Qian P.Y."/>
        </authorList>
    </citation>
    <scope>NUCLEOTIDE SEQUENCE</scope>
    <source>
        <strain evidence="7">P08H-3</strain>
    </source>
</reference>
<comment type="similarity">
    <text evidence="1">Belongs to the CACTIN family.</text>
</comment>
<dbReference type="InterPro" id="IPR018816">
    <property type="entry name" value="Cactin_central"/>
</dbReference>
<feature type="region of interest" description="Disordered" evidence="4">
    <location>
        <begin position="1"/>
        <end position="97"/>
    </location>
</feature>
<dbReference type="AlphaFoldDB" id="A0AAD9N6K5"/>
<feature type="region of interest" description="Disordered" evidence="4">
    <location>
        <begin position="377"/>
        <end position="462"/>
    </location>
</feature>
<dbReference type="GO" id="GO:0005737">
    <property type="term" value="C:cytoplasm"/>
    <property type="evidence" value="ECO:0007669"/>
    <property type="project" value="TreeGrafter"/>
</dbReference>
<evidence type="ECO:0000313" key="7">
    <source>
        <dbReference type="EMBL" id="KAK2156039.1"/>
    </source>
</evidence>
<protein>
    <recommendedName>
        <fullName evidence="2">Splicing factor Cactin</fullName>
    </recommendedName>
</protein>
<evidence type="ECO:0000313" key="8">
    <source>
        <dbReference type="Proteomes" id="UP001208570"/>
    </source>
</evidence>
<dbReference type="PANTHER" id="PTHR21737">
    <property type="entry name" value="POLYGLUTAMINE BINDING PROTEIN 1/MARVEL MEMBRANE-ASSOCIATING DOMAIN CONTAINING 3"/>
    <property type="match status" value="1"/>
</dbReference>
<evidence type="ECO:0000256" key="1">
    <source>
        <dbReference type="ARBA" id="ARBA00006895"/>
    </source>
</evidence>
<dbReference type="GO" id="GO:0045292">
    <property type="term" value="P:mRNA cis splicing, via spliceosome"/>
    <property type="evidence" value="ECO:0007669"/>
    <property type="project" value="TreeGrafter"/>
</dbReference>
<feature type="compositionally biased region" description="Basic and acidic residues" evidence="4">
    <location>
        <begin position="70"/>
        <end position="95"/>
    </location>
</feature>
<feature type="coiled-coil region" evidence="3">
    <location>
        <begin position="152"/>
        <end position="191"/>
    </location>
</feature>
<evidence type="ECO:0000256" key="3">
    <source>
        <dbReference type="SAM" id="Coils"/>
    </source>
</evidence>
<gene>
    <name evidence="7" type="ORF">LSH36_223g02000</name>
</gene>
<dbReference type="Proteomes" id="UP001208570">
    <property type="component" value="Unassembled WGS sequence"/>
</dbReference>
<dbReference type="Pfam" id="PF10312">
    <property type="entry name" value="Cactin_mid"/>
    <property type="match status" value="1"/>
</dbReference>
<dbReference type="Pfam" id="PF09732">
    <property type="entry name" value="CactinC_cactus"/>
    <property type="match status" value="1"/>
</dbReference>
<dbReference type="GO" id="GO:0005681">
    <property type="term" value="C:spliceosomal complex"/>
    <property type="evidence" value="ECO:0007669"/>
    <property type="project" value="TreeGrafter"/>
</dbReference>
<evidence type="ECO:0000259" key="5">
    <source>
        <dbReference type="Pfam" id="PF09732"/>
    </source>
</evidence>
<feature type="compositionally biased region" description="Basic residues" evidence="4">
    <location>
        <begin position="1"/>
        <end position="12"/>
    </location>
</feature>
<sequence length="607" mass="72652">MGKKERKKHTHRSSSSDNSDDSRQNRKHKHRSTSRESSKKRSHKRSRSRSEEKMLNVEEMRLLKERKRREKELVKALETPEEKRSRRLAKKEVKEKKRKALMGWDEEYLGYTNVDNPFGDEHLLDTFHWNKKLEKAGIKGAPKEQIEKLQKQKMIENKLELEKVKKRRLEREHEREEREHEREMLQRQKEAEYYREWEKQEDNFHLNQAKLRSKIRIEDGRAKPIDLLAKYINAEADDFAVEMHEPYTYLNGLTINDLEDLIEDIKVYIELEEQENMDYWRDITIIYYIGERRSGINTSVTEDVNSVFKGKSLIQLGLLEEQIKNKLKGGEGVDIGYWESLLEQLKAHIARTRLREKHQDQLRRKLFKLKQEQGIESEPLFPIVHQPGSSHTEQSGDGDDDEPSPAQPSTSKDEEKNISEERNVDEKRNIGEEINIDKSPIEEEQTTKDEENILEEPVLTEEDLNNQSYVEYDTGGYSPRLLQYNDLEPDTLVYDPDDDLRRLQFARLHLEQTGQAKGFEWNKYNQTHYDIDNPPPKIVQGYKFNTPLEDNKDFAMLRFKAGPPYEDIAFKIVNREWEYSYKRGFRCQFHNNIFQLWFHFKRYRYRR</sequence>
<organism evidence="7 8">
    <name type="scientific">Paralvinella palmiformis</name>
    <dbReference type="NCBI Taxonomy" id="53620"/>
    <lineage>
        <taxon>Eukaryota</taxon>
        <taxon>Metazoa</taxon>
        <taxon>Spiralia</taxon>
        <taxon>Lophotrochozoa</taxon>
        <taxon>Annelida</taxon>
        <taxon>Polychaeta</taxon>
        <taxon>Sedentaria</taxon>
        <taxon>Canalipalpata</taxon>
        <taxon>Terebellida</taxon>
        <taxon>Terebelliformia</taxon>
        <taxon>Alvinellidae</taxon>
        <taxon>Paralvinella</taxon>
    </lineage>
</organism>
<dbReference type="EMBL" id="JAODUP010000223">
    <property type="protein sequence ID" value="KAK2156039.1"/>
    <property type="molecule type" value="Genomic_DNA"/>
</dbReference>
<dbReference type="SMART" id="SM01050">
    <property type="entry name" value="CactinC_cactus"/>
    <property type="match status" value="1"/>
</dbReference>
<feature type="compositionally biased region" description="Basic and acidic residues" evidence="4">
    <location>
        <begin position="411"/>
        <end position="451"/>
    </location>
</feature>
<evidence type="ECO:0000256" key="2">
    <source>
        <dbReference type="ARBA" id="ARBA00034534"/>
    </source>
</evidence>
<feature type="compositionally biased region" description="Basic and acidic residues" evidence="4">
    <location>
        <begin position="48"/>
        <end position="63"/>
    </location>
</feature>
<evidence type="ECO:0000259" key="6">
    <source>
        <dbReference type="Pfam" id="PF10312"/>
    </source>
</evidence>
<dbReference type="PANTHER" id="PTHR21737:SF4">
    <property type="entry name" value="SPLICING FACTOR CACTIN"/>
    <property type="match status" value="1"/>
</dbReference>
<comment type="caution">
    <text evidence="7">The sequence shown here is derived from an EMBL/GenBank/DDBJ whole genome shotgun (WGS) entry which is preliminary data.</text>
</comment>
<feature type="domain" description="Splicing factor cactin central" evidence="6">
    <location>
        <begin position="187"/>
        <end position="358"/>
    </location>
</feature>